<evidence type="ECO:0000259" key="6">
    <source>
        <dbReference type="Pfam" id="PF05036"/>
    </source>
</evidence>
<feature type="repeat" description="TPR" evidence="3">
    <location>
        <begin position="136"/>
        <end position="169"/>
    </location>
</feature>
<evidence type="ECO:0000256" key="5">
    <source>
        <dbReference type="SAM" id="Phobius"/>
    </source>
</evidence>
<feature type="repeat" description="TPR" evidence="3">
    <location>
        <begin position="102"/>
        <end position="135"/>
    </location>
</feature>
<gene>
    <name evidence="7" type="ORF">dnm_063640</name>
</gene>
<keyword evidence="8" id="KW-1185">Reference proteome</keyword>
<feature type="domain" description="SPOR" evidence="6">
    <location>
        <begin position="309"/>
        <end position="372"/>
    </location>
</feature>
<dbReference type="KEGG" id="dmm:dnm_063640"/>
<dbReference type="PROSITE" id="PS50293">
    <property type="entry name" value="TPR_REGION"/>
    <property type="match status" value="3"/>
</dbReference>
<evidence type="ECO:0000313" key="7">
    <source>
        <dbReference type="EMBL" id="QTA90303.1"/>
    </source>
</evidence>
<feature type="compositionally biased region" description="Basic and acidic residues" evidence="4">
    <location>
        <begin position="263"/>
        <end position="278"/>
    </location>
</feature>
<keyword evidence="2 3" id="KW-0802">TPR repeat</keyword>
<dbReference type="InterPro" id="IPR007730">
    <property type="entry name" value="SPOR-like_dom"/>
</dbReference>
<dbReference type="InterPro" id="IPR011990">
    <property type="entry name" value="TPR-like_helical_dom_sf"/>
</dbReference>
<feature type="region of interest" description="Disordered" evidence="4">
    <location>
        <begin position="263"/>
        <end position="282"/>
    </location>
</feature>
<dbReference type="RefSeq" id="WP_207678563.1">
    <property type="nucleotide sequence ID" value="NZ_CP061800.1"/>
</dbReference>
<reference evidence="7" key="1">
    <citation type="journal article" date="2021" name="Microb. Physiol.">
        <title>Proteogenomic Insights into the Physiology of Marine, Sulfate-Reducing, Filamentous Desulfonema limicola and Desulfonema magnum.</title>
        <authorList>
            <person name="Schnaars V."/>
            <person name="Wohlbrand L."/>
            <person name="Scheve S."/>
            <person name="Hinrichs C."/>
            <person name="Reinhardt R."/>
            <person name="Rabus R."/>
        </authorList>
    </citation>
    <scope>NUCLEOTIDE SEQUENCE</scope>
    <source>
        <strain evidence="7">4be13</strain>
    </source>
</reference>
<feature type="repeat" description="TPR" evidence="3">
    <location>
        <begin position="68"/>
        <end position="101"/>
    </location>
</feature>
<dbReference type="SMART" id="SM00028">
    <property type="entry name" value="TPR"/>
    <property type="match status" value="5"/>
</dbReference>
<dbReference type="PANTHER" id="PTHR44858:SF1">
    <property type="entry name" value="UDP-N-ACETYLGLUCOSAMINE--PEPTIDE N-ACETYLGLUCOSAMINYLTRANSFERASE SPINDLY-RELATED"/>
    <property type="match status" value="1"/>
</dbReference>
<name>A0A975BRY5_9BACT</name>
<dbReference type="PROSITE" id="PS50005">
    <property type="entry name" value="TPR"/>
    <property type="match status" value="3"/>
</dbReference>
<evidence type="ECO:0000256" key="1">
    <source>
        <dbReference type="ARBA" id="ARBA00022737"/>
    </source>
</evidence>
<keyword evidence="5" id="KW-0472">Membrane</keyword>
<dbReference type="AlphaFoldDB" id="A0A975BRY5"/>
<sequence length="373" mass="42245">MLNFLKKEQRSVRIILGLFVMVAYLLVPESSTGFVNWFKKGVSSLKSRQCDEAIAAFSITIEIIPDDFEAYHNRGVAWFYKKDYDKAIADYSKALEINPNYAEAYYSRGGAWFHKGDYDRAIADCTRALEINPNDFEAYNNRGAVWFCKGEYDKAIDDHNKSLKINPNYADAYQQIAWTLATCPDVRYRNGPRAVELAKKAVEIHSEPNFLDTLAAAYAETGNFENAITTQKNAIALSDSEGKIEVLAEYAEHLKSYAAHKPWREHSATRASDDKKTADSSPCLTKETAIPHEKKTCIYTIHILSYLNDKKMCDRAAAGLRKKGIPAFAMSVHIPGKGNWHHVFVGRYETPEDANNAFEKLEKKGFRPKVVRQ</sequence>
<evidence type="ECO:0000256" key="2">
    <source>
        <dbReference type="ARBA" id="ARBA00022803"/>
    </source>
</evidence>
<protein>
    <submittedName>
        <fullName evidence="7">Tetratricopeptide repeat-containing protein</fullName>
    </submittedName>
</protein>
<proteinExistence type="predicted"/>
<dbReference type="InterPro" id="IPR036680">
    <property type="entry name" value="SPOR-like_sf"/>
</dbReference>
<dbReference type="Pfam" id="PF00515">
    <property type="entry name" value="TPR_1"/>
    <property type="match status" value="3"/>
</dbReference>
<dbReference type="Pfam" id="PF05036">
    <property type="entry name" value="SPOR"/>
    <property type="match status" value="1"/>
</dbReference>
<dbReference type="InterPro" id="IPR019734">
    <property type="entry name" value="TPR_rpt"/>
</dbReference>
<dbReference type="PANTHER" id="PTHR44858">
    <property type="entry name" value="TETRATRICOPEPTIDE REPEAT PROTEIN 6"/>
    <property type="match status" value="1"/>
</dbReference>
<feature type="transmembrane region" description="Helical" evidence="5">
    <location>
        <begin position="12"/>
        <end position="38"/>
    </location>
</feature>
<dbReference type="Gene3D" id="3.30.70.1070">
    <property type="entry name" value="Sporulation related repeat"/>
    <property type="match status" value="1"/>
</dbReference>
<dbReference type="Proteomes" id="UP000663722">
    <property type="component" value="Chromosome"/>
</dbReference>
<keyword evidence="5" id="KW-1133">Transmembrane helix</keyword>
<evidence type="ECO:0000256" key="4">
    <source>
        <dbReference type="SAM" id="MobiDB-lite"/>
    </source>
</evidence>
<accession>A0A975BRY5</accession>
<evidence type="ECO:0000256" key="3">
    <source>
        <dbReference type="PROSITE-ProRule" id="PRU00339"/>
    </source>
</evidence>
<dbReference type="Gene3D" id="1.25.40.10">
    <property type="entry name" value="Tetratricopeptide repeat domain"/>
    <property type="match status" value="3"/>
</dbReference>
<organism evidence="7 8">
    <name type="scientific">Desulfonema magnum</name>
    <dbReference type="NCBI Taxonomy" id="45655"/>
    <lineage>
        <taxon>Bacteria</taxon>
        <taxon>Pseudomonadati</taxon>
        <taxon>Thermodesulfobacteriota</taxon>
        <taxon>Desulfobacteria</taxon>
        <taxon>Desulfobacterales</taxon>
        <taxon>Desulfococcaceae</taxon>
        <taxon>Desulfonema</taxon>
    </lineage>
</organism>
<keyword evidence="1" id="KW-0677">Repeat</keyword>
<evidence type="ECO:0000313" key="8">
    <source>
        <dbReference type="Proteomes" id="UP000663722"/>
    </source>
</evidence>
<dbReference type="SUPFAM" id="SSF48452">
    <property type="entry name" value="TPR-like"/>
    <property type="match status" value="1"/>
</dbReference>
<dbReference type="EMBL" id="CP061800">
    <property type="protein sequence ID" value="QTA90303.1"/>
    <property type="molecule type" value="Genomic_DNA"/>
</dbReference>
<dbReference type="InterPro" id="IPR050498">
    <property type="entry name" value="Ycf3"/>
</dbReference>
<keyword evidence="5" id="KW-0812">Transmembrane</keyword>
<dbReference type="SUPFAM" id="SSF110997">
    <property type="entry name" value="Sporulation related repeat"/>
    <property type="match status" value="1"/>
</dbReference>
<dbReference type="GO" id="GO:0042834">
    <property type="term" value="F:peptidoglycan binding"/>
    <property type="evidence" value="ECO:0007669"/>
    <property type="project" value="InterPro"/>
</dbReference>